<feature type="chain" id="PRO_5035217247" description="Secretion system C-terminal sorting domain-containing protein" evidence="1">
    <location>
        <begin position="21"/>
        <end position="112"/>
    </location>
</feature>
<dbReference type="EMBL" id="BMJC01000005">
    <property type="protein sequence ID" value="GGB16311.1"/>
    <property type="molecule type" value="Genomic_DNA"/>
</dbReference>
<comment type="caution">
    <text evidence="3">The sequence shown here is derived from an EMBL/GenBank/DDBJ whole genome shotgun (WGS) entry which is preliminary data.</text>
</comment>
<accession>A0A8J2UGZ3</accession>
<sequence>MKVFYILLSIILLTSTQAKSQARGPLSEPEHKVIKFYPNPAVSYITFELTKEANKTYTLQIYSFLGRKVKDVPDVADKKTVNLSDLTRGLYTFQLKDEDGRVTDSGIFQVNK</sequence>
<dbReference type="RefSeq" id="WP_188936092.1">
    <property type="nucleotide sequence ID" value="NZ_BMJC01000005.1"/>
</dbReference>
<name>A0A8J2UGZ3_9BACT</name>
<evidence type="ECO:0000313" key="3">
    <source>
        <dbReference type="EMBL" id="GGB16311.1"/>
    </source>
</evidence>
<dbReference type="Proteomes" id="UP000607559">
    <property type="component" value="Unassembled WGS sequence"/>
</dbReference>
<evidence type="ECO:0000313" key="4">
    <source>
        <dbReference type="Proteomes" id="UP000607559"/>
    </source>
</evidence>
<dbReference type="Pfam" id="PF18962">
    <property type="entry name" value="Por_Secre_tail"/>
    <property type="match status" value="1"/>
</dbReference>
<organism evidence="3 4">
    <name type="scientific">Puia dinghuensis</name>
    <dbReference type="NCBI Taxonomy" id="1792502"/>
    <lineage>
        <taxon>Bacteria</taxon>
        <taxon>Pseudomonadati</taxon>
        <taxon>Bacteroidota</taxon>
        <taxon>Chitinophagia</taxon>
        <taxon>Chitinophagales</taxon>
        <taxon>Chitinophagaceae</taxon>
        <taxon>Puia</taxon>
    </lineage>
</organism>
<dbReference type="InterPro" id="IPR026444">
    <property type="entry name" value="Secre_tail"/>
</dbReference>
<gene>
    <name evidence="3" type="ORF">GCM10011511_45140</name>
</gene>
<reference evidence="3" key="2">
    <citation type="submission" date="2020-09" db="EMBL/GenBank/DDBJ databases">
        <authorList>
            <person name="Sun Q."/>
            <person name="Zhou Y."/>
        </authorList>
    </citation>
    <scope>NUCLEOTIDE SEQUENCE</scope>
    <source>
        <strain evidence="3">CGMCC 1.15448</strain>
    </source>
</reference>
<dbReference type="AlphaFoldDB" id="A0A8J2UGZ3"/>
<feature type="signal peptide" evidence="1">
    <location>
        <begin position="1"/>
        <end position="20"/>
    </location>
</feature>
<dbReference type="NCBIfam" id="TIGR04183">
    <property type="entry name" value="Por_Secre_tail"/>
    <property type="match status" value="1"/>
</dbReference>
<keyword evidence="1" id="KW-0732">Signal</keyword>
<proteinExistence type="predicted"/>
<evidence type="ECO:0000259" key="2">
    <source>
        <dbReference type="Pfam" id="PF18962"/>
    </source>
</evidence>
<reference evidence="3" key="1">
    <citation type="journal article" date="2014" name="Int. J. Syst. Evol. Microbiol.">
        <title>Complete genome sequence of Corynebacterium casei LMG S-19264T (=DSM 44701T), isolated from a smear-ripened cheese.</title>
        <authorList>
            <consortium name="US DOE Joint Genome Institute (JGI-PGF)"/>
            <person name="Walter F."/>
            <person name="Albersmeier A."/>
            <person name="Kalinowski J."/>
            <person name="Ruckert C."/>
        </authorList>
    </citation>
    <scope>NUCLEOTIDE SEQUENCE</scope>
    <source>
        <strain evidence="3">CGMCC 1.15448</strain>
    </source>
</reference>
<protein>
    <recommendedName>
        <fullName evidence="2">Secretion system C-terminal sorting domain-containing protein</fullName>
    </recommendedName>
</protein>
<evidence type="ECO:0000256" key="1">
    <source>
        <dbReference type="SAM" id="SignalP"/>
    </source>
</evidence>
<keyword evidence="4" id="KW-1185">Reference proteome</keyword>
<feature type="domain" description="Secretion system C-terminal sorting" evidence="2">
    <location>
        <begin position="37"/>
        <end position="103"/>
    </location>
</feature>